<dbReference type="AlphaFoldDB" id="A0A2I0IJ11"/>
<gene>
    <name evidence="1" type="ORF">CRG98_035583</name>
</gene>
<proteinExistence type="predicted"/>
<accession>A0A2I0IJ11</accession>
<protein>
    <submittedName>
        <fullName evidence="1">Uncharacterized protein</fullName>
    </submittedName>
</protein>
<name>A0A2I0IJ11_PUNGR</name>
<reference evidence="1 2" key="1">
    <citation type="submission" date="2017-11" db="EMBL/GenBank/DDBJ databases">
        <title>De-novo sequencing of pomegranate (Punica granatum L.) genome.</title>
        <authorList>
            <person name="Akparov Z."/>
            <person name="Amiraslanov A."/>
            <person name="Hajiyeva S."/>
            <person name="Abbasov M."/>
            <person name="Kaur K."/>
            <person name="Hamwieh A."/>
            <person name="Solovyev V."/>
            <person name="Salamov A."/>
            <person name="Braich B."/>
            <person name="Kosarev P."/>
            <person name="Mahmoud A."/>
            <person name="Hajiyev E."/>
            <person name="Babayeva S."/>
            <person name="Izzatullayeva V."/>
            <person name="Mammadov A."/>
            <person name="Mammadov A."/>
            <person name="Sharifova S."/>
            <person name="Ojaghi J."/>
            <person name="Eynullazada K."/>
            <person name="Bayramov B."/>
            <person name="Abdulazimova A."/>
            <person name="Shahmuradov I."/>
        </authorList>
    </citation>
    <scope>NUCLEOTIDE SEQUENCE [LARGE SCALE GENOMIC DNA]</scope>
    <source>
        <strain evidence="2">cv. AG2017</strain>
        <tissue evidence="1">Leaf</tissue>
    </source>
</reference>
<sequence>MPGPLFAVWAHDTWWVIFFGEPPSTYRLRSPLRCRLAVTTSSSATATADDAASQTTAFAHGTGKEDKSTLIFYDSVSENETLYPT</sequence>
<keyword evidence="2" id="KW-1185">Reference proteome</keyword>
<evidence type="ECO:0000313" key="2">
    <source>
        <dbReference type="Proteomes" id="UP000233551"/>
    </source>
</evidence>
<organism evidence="1 2">
    <name type="scientific">Punica granatum</name>
    <name type="common">Pomegranate</name>
    <dbReference type="NCBI Taxonomy" id="22663"/>
    <lineage>
        <taxon>Eukaryota</taxon>
        <taxon>Viridiplantae</taxon>
        <taxon>Streptophyta</taxon>
        <taxon>Embryophyta</taxon>
        <taxon>Tracheophyta</taxon>
        <taxon>Spermatophyta</taxon>
        <taxon>Magnoliopsida</taxon>
        <taxon>eudicotyledons</taxon>
        <taxon>Gunneridae</taxon>
        <taxon>Pentapetalae</taxon>
        <taxon>rosids</taxon>
        <taxon>malvids</taxon>
        <taxon>Myrtales</taxon>
        <taxon>Lythraceae</taxon>
        <taxon>Punica</taxon>
    </lineage>
</organism>
<comment type="caution">
    <text evidence="1">The sequence shown here is derived from an EMBL/GenBank/DDBJ whole genome shotgun (WGS) entry which is preliminary data.</text>
</comment>
<dbReference type="EMBL" id="PGOL01002957">
    <property type="protein sequence ID" value="PKI43998.1"/>
    <property type="molecule type" value="Genomic_DNA"/>
</dbReference>
<dbReference type="Proteomes" id="UP000233551">
    <property type="component" value="Unassembled WGS sequence"/>
</dbReference>
<evidence type="ECO:0000313" key="1">
    <source>
        <dbReference type="EMBL" id="PKI43998.1"/>
    </source>
</evidence>